<name>A0ABD0U3Y3_DENTH</name>
<keyword evidence="3" id="KW-1185">Reference proteome</keyword>
<feature type="compositionally biased region" description="Low complexity" evidence="1">
    <location>
        <begin position="211"/>
        <end position="220"/>
    </location>
</feature>
<feature type="compositionally biased region" description="Pro residues" evidence="1">
    <location>
        <begin position="138"/>
        <end position="152"/>
    </location>
</feature>
<reference evidence="2 3" key="1">
    <citation type="journal article" date="2024" name="Plant Biotechnol. J.">
        <title>Dendrobium thyrsiflorum genome and its molecular insights into genes involved in important horticultural traits.</title>
        <authorList>
            <person name="Chen B."/>
            <person name="Wang J.Y."/>
            <person name="Zheng P.J."/>
            <person name="Li K.L."/>
            <person name="Liang Y.M."/>
            <person name="Chen X.F."/>
            <person name="Zhang C."/>
            <person name="Zhao X."/>
            <person name="He X."/>
            <person name="Zhang G.Q."/>
            <person name="Liu Z.J."/>
            <person name="Xu Q."/>
        </authorList>
    </citation>
    <scope>NUCLEOTIDE SEQUENCE [LARGE SCALE GENOMIC DNA]</scope>
    <source>
        <strain evidence="2">GZMU011</strain>
    </source>
</reference>
<feature type="compositionally biased region" description="Polar residues" evidence="1">
    <location>
        <begin position="201"/>
        <end position="210"/>
    </location>
</feature>
<accession>A0ABD0U3Y3</accession>
<feature type="region of interest" description="Disordered" evidence="1">
    <location>
        <begin position="201"/>
        <end position="250"/>
    </location>
</feature>
<organism evidence="2 3">
    <name type="scientific">Dendrobium thyrsiflorum</name>
    <name type="common">Pinecone-like raceme dendrobium</name>
    <name type="synonym">Orchid</name>
    <dbReference type="NCBI Taxonomy" id="117978"/>
    <lineage>
        <taxon>Eukaryota</taxon>
        <taxon>Viridiplantae</taxon>
        <taxon>Streptophyta</taxon>
        <taxon>Embryophyta</taxon>
        <taxon>Tracheophyta</taxon>
        <taxon>Spermatophyta</taxon>
        <taxon>Magnoliopsida</taxon>
        <taxon>Liliopsida</taxon>
        <taxon>Asparagales</taxon>
        <taxon>Orchidaceae</taxon>
        <taxon>Epidendroideae</taxon>
        <taxon>Malaxideae</taxon>
        <taxon>Dendrobiinae</taxon>
        <taxon>Dendrobium</taxon>
    </lineage>
</organism>
<evidence type="ECO:0000313" key="3">
    <source>
        <dbReference type="Proteomes" id="UP001552299"/>
    </source>
</evidence>
<sequence length="348" mass="39103">MDCRRRWVVDEDQSRRKWAVDEDRRRIRWAVDDDRRRRKWAVDNDQSLEAFYAAQVNASLARFRNKSVVVDDYPLLELPLWWRDPPPFQLSIPASQTNDPLTAAQTAAVACKSPIRSLFTPTRDPPSSRPHSQSAPEPVNPPSEPTPSPLLPLPVRFRNSLPYEATAAAIVEMHDFNSASTFSCDPTQLLPFAPPVPLQPTQRSCLTHAQSHASSLSSPGLPAPAPASRQHSIPDPIRSSSRRQDADGVPDLNPFSNIKLVKLMLNLLLEKLLEHFNANATCVGFSLKDDIAMIIVNHQPWLDVACESFVERCMEVLSISPREFKKLIGWLPEIIAIPRSSALMRRCS</sequence>
<evidence type="ECO:0000313" key="2">
    <source>
        <dbReference type="EMBL" id="KAL0906715.1"/>
    </source>
</evidence>
<comment type="caution">
    <text evidence="2">The sequence shown here is derived from an EMBL/GenBank/DDBJ whole genome shotgun (WGS) entry which is preliminary data.</text>
</comment>
<evidence type="ECO:0000256" key="1">
    <source>
        <dbReference type="SAM" id="MobiDB-lite"/>
    </source>
</evidence>
<dbReference type="EMBL" id="JANQDX010000018">
    <property type="protein sequence ID" value="KAL0906715.1"/>
    <property type="molecule type" value="Genomic_DNA"/>
</dbReference>
<feature type="region of interest" description="Disordered" evidence="1">
    <location>
        <begin position="115"/>
        <end position="153"/>
    </location>
</feature>
<gene>
    <name evidence="2" type="ORF">M5K25_025230</name>
</gene>
<proteinExistence type="predicted"/>
<dbReference type="AlphaFoldDB" id="A0ABD0U3Y3"/>
<dbReference type="Proteomes" id="UP001552299">
    <property type="component" value="Unassembled WGS sequence"/>
</dbReference>
<protein>
    <submittedName>
        <fullName evidence="2">Uncharacterized protein</fullName>
    </submittedName>
</protein>